<dbReference type="Proteomes" id="UP000753908">
    <property type="component" value="Unassembled WGS sequence"/>
</dbReference>
<dbReference type="SMART" id="SM00465">
    <property type="entry name" value="GIYc"/>
    <property type="match status" value="1"/>
</dbReference>
<dbReference type="EMBL" id="JAHHIF010000059">
    <property type="protein sequence ID" value="MBW4548322.1"/>
    <property type="molecule type" value="Genomic_DNA"/>
</dbReference>
<dbReference type="PROSITE" id="PS50164">
    <property type="entry name" value="GIY_YIG"/>
    <property type="match status" value="1"/>
</dbReference>
<evidence type="ECO:0000313" key="3">
    <source>
        <dbReference type="Proteomes" id="UP000753908"/>
    </source>
</evidence>
<reference evidence="2" key="2">
    <citation type="journal article" date="2022" name="Microbiol. Resour. Announc.">
        <title>Metagenome Sequencing to Explore Phylogenomics of Terrestrial Cyanobacteria.</title>
        <authorList>
            <person name="Ward R.D."/>
            <person name="Stajich J.E."/>
            <person name="Johansen J.R."/>
            <person name="Huntemann M."/>
            <person name="Clum A."/>
            <person name="Foster B."/>
            <person name="Foster B."/>
            <person name="Roux S."/>
            <person name="Palaniappan K."/>
            <person name="Varghese N."/>
            <person name="Mukherjee S."/>
            <person name="Reddy T.B.K."/>
            <person name="Daum C."/>
            <person name="Copeland A."/>
            <person name="Chen I.A."/>
            <person name="Ivanova N.N."/>
            <person name="Kyrpides N.C."/>
            <person name="Shapiro N."/>
            <person name="Eloe-Fadrosh E.A."/>
            <person name="Pietrasiak N."/>
        </authorList>
    </citation>
    <scope>NUCLEOTIDE SEQUENCE</scope>
    <source>
        <strain evidence="2">CPER-KK1</strain>
    </source>
</reference>
<dbReference type="InterPro" id="IPR035901">
    <property type="entry name" value="GIY-YIG_endonuc_sf"/>
</dbReference>
<reference evidence="2" key="1">
    <citation type="submission" date="2021-05" db="EMBL/GenBank/DDBJ databases">
        <authorList>
            <person name="Pietrasiak N."/>
            <person name="Ward R."/>
            <person name="Stajich J.E."/>
            <person name="Kurbessoian T."/>
        </authorList>
    </citation>
    <scope>NUCLEOTIDE SEQUENCE</scope>
    <source>
        <strain evidence="2">CPER-KK1</strain>
    </source>
</reference>
<evidence type="ECO:0000313" key="2">
    <source>
        <dbReference type="EMBL" id="MBW4548322.1"/>
    </source>
</evidence>
<organism evidence="2 3">
    <name type="scientific">Symplocastrum torsivum CPER-KK1</name>
    <dbReference type="NCBI Taxonomy" id="450513"/>
    <lineage>
        <taxon>Bacteria</taxon>
        <taxon>Bacillati</taxon>
        <taxon>Cyanobacteriota</taxon>
        <taxon>Cyanophyceae</taxon>
        <taxon>Oscillatoriophycideae</taxon>
        <taxon>Oscillatoriales</taxon>
        <taxon>Microcoleaceae</taxon>
        <taxon>Symplocastrum</taxon>
    </lineage>
</organism>
<dbReference type="InterPro" id="IPR000305">
    <property type="entry name" value="GIY-YIG_endonuc"/>
</dbReference>
<evidence type="ECO:0000259" key="1">
    <source>
        <dbReference type="PROSITE" id="PS50164"/>
    </source>
</evidence>
<accession>A0A951UCV3</accession>
<feature type="domain" description="GIY-YIG" evidence="1">
    <location>
        <begin position="9"/>
        <end position="95"/>
    </location>
</feature>
<comment type="caution">
    <text evidence="2">The sequence shown here is derived from an EMBL/GenBank/DDBJ whole genome shotgun (WGS) entry which is preliminary data.</text>
</comment>
<dbReference type="CDD" id="cd00719">
    <property type="entry name" value="GIY-YIG_SF"/>
    <property type="match status" value="1"/>
</dbReference>
<protein>
    <recommendedName>
        <fullName evidence="1">GIY-YIG domain-containing protein</fullName>
    </recommendedName>
</protein>
<sequence>MNTVTIPLNLPSVPLLERHNLPRCQSIYFVLEDGQVLYIGRTVNLNQRWAVHHILPQLKMRKGEVRIAWLECSVAELLPEIETGLIEHFQPLLNVVKNPLRLKTADKDIISSVISKELKERLKKYANSKGWSMSQAAGVLIEEGLKRFEAEFEGKEAK</sequence>
<name>A0A951UCV3_9CYAN</name>
<proteinExistence type="predicted"/>
<dbReference type="SUPFAM" id="SSF82771">
    <property type="entry name" value="GIY-YIG endonuclease"/>
    <property type="match status" value="1"/>
</dbReference>
<dbReference type="AlphaFoldDB" id="A0A951UCV3"/>
<gene>
    <name evidence="2" type="ORF">KME25_28360</name>
</gene>